<organism evidence="2 5">
    <name type="scientific">Pseudoduganella albidiflava</name>
    <dbReference type="NCBI Taxonomy" id="321983"/>
    <lineage>
        <taxon>Bacteria</taxon>
        <taxon>Pseudomonadati</taxon>
        <taxon>Pseudomonadota</taxon>
        <taxon>Betaproteobacteria</taxon>
        <taxon>Burkholderiales</taxon>
        <taxon>Oxalobacteraceae</taxon>
        <taxon>Telluria group</taxon>
        <taxon>Pseudoduganella</taxon>
    </lineage>
</organism>
<gene>
    <name evidence="3" type="ORF">EYF70_18935</name>
    <name evidence="2" type="ORF">GCM10007387_58480</name>
</gene>
<protein>
    <recommendedName>
        <fullName evidence="6">HEAT repeat domain-containing protein</fullName>
    </recommendedName>
</protein>
<dbReference type="EMBL" id="BMWV01000024">
    <property type="protein sequence ID" value="GGY68657.1"/>
    <property type="molecule type" value="Genomic_DNA"/>
</dbReference>
<reference evidence="2" key="1">
    <citation type="journal article" date="2014" name="Int. J. Syst. Evol. Microbiol.">
        <title>Complete genome sequence of Corynebacterium casei LMG S-19264T (=DSM 44701T), isolated from a smear-ripened cheese.</title>
        <authorList>
            <consortium name="US DOE Joint Genome Institute (JGI-PGF)"/>
            <person name="Walter F."/>
            <person name="Albersmeier A."/>
            <person name="Kalinowski J."/>
            <person name="Ruckert C."/>
        </authorList>
    </citation>
    <scope>NUCLEOTIDE SEQUENCE</scope>
    <source>
        <strain evidence="2">KCTC 12343</strain>
    </source>
</reference>
<feature type="compositionally biased region" description="Basic and acidic residues" evidence="1">
    <location>
        <begin position="213"/>
        <end position="228"/>
    </location>
</feature>
<evidence type="ECO:0008006" key="6">
    <source>
        <dbReference type="Google" id="ProtNLM"/>
    </source>
</evidence>
<dbReference type="Proteomes" id="UP000628442">
    <property type="component" value="Unassembled WGS sequence"/>
</dbReference>
<proteinExistence type="predicted"/>
<evidence type="ECO:0000313" key="2">
    <source>
        <dbReference type="EMBL" id="GGY68657.1"/>
    </source>
</evidence>
<keyword evidence="4" id="KW-1185">Reference proteome</keyword>
<name>A0A411X177_9BURK</name>
<evidence type="ECO:0000313" key="3">
    <source>
        <dbReference type="EMBL" id="QBI02688.1"/>
    </source>
</evidence>
<sequence>MVDAADMILRELAAHSTEKEGFARDDFDALTDQQRHLLVEPFFADLADGDAAAVAPLQWLLGEQYVSCLRSRLENLPVGAPGLVFVPYWLYEATRDELHLAKMMAEIMRADPSWARRRHAVGGYLRRAIGKSPVFWDFCRYLILHDSDPSMKKTALVWLAQEKEYGLVELTLDHRLANCLAGMTGPGGPTVEAMKILDALHSDTGAFAASMERAKNDAATRRHPDYSKQTHATP</sequence>
<accession>A0A411X177</accession>
<reference evidence="2" key="3">
    <citation type="submission" date="2022-12" db="EMBL/GenBank/DDBJ databases">
        <authorList>
            <person name="Sun Q."/>
            <person name="Kim S."/>
        </authorList>
    </citation>
    <scope>NUCLEOTIDE SEQUENCE</scope>
    <source>
        <strain evidence="2">KCTC 12343</strain>
    </source>
</reference>
<feature type="region of interest" description="Disordered" evidence="1">
    <location>
        <begin position="213"/>
        <end position="234"/>
    </location>
</feature>
<dbReference type="AlphaFoldDB" id="A0A411X177"/>
<dbReference type="Proteomes" id="UP000292307">
    <property type="component" value="Chromosome"/>
</dbReference>
<evidence type="ECO:0000313" key="5">
    <source>
        <dbReference type="Proteomes" id="UP000628442"/>
    </source>
</evidence>
<evidence type="ECO:0000313" key="4">
    <source>
        <dbReference type="Proteomes" id="UP000292307"/>
    </source>
</evidence>
<dbReference type="OrthoDB" id="9805576at2"/>
<dbReference type="RefSeq" id="WP_131146799.1">
    <property type="nucleotide sequence ID" value="NZ_BMWV01000024.1"/>
</dbReference>
<reference evidence="3 4" key="2">
    <citation type="submission" date="2019-02" db="EMBL/GenBank/DDBJ databases">
        <title>Draft Genome Sequences of Six Type Strains of the Genus Massilia.</title>
        <authorList>
            <person name="Miess H."/>
            <person name="Frediansyhah A."/>
            <person name="Gross H."/>
        </authorList>
    </citation>
    <scope>NUCLEOTIDE SEQUENCE [LARGE SCALE GENOMIC DNA]</scope>
    <source>
        <strain evidence="3 4">DSM 17472</strain>
    </source>
</reference>
<dbReference type="EMBL" id="CP036401">
    <property type="protein sequence ID" value="QBI02688.1"/>
    <property type="molecule type" value="Genomic_DNA"/>
</dbReference>
<evidence type="ECO:0000256" key="1">
    <source>
        <dbReference type="SAM" id="MobiDB-lite"/>
    </source>
</evidence>